<keyword evidence="3" id="KW-0808">Transferase</keyword>
<dbReference type="GO" id="GO:0046872">
    <property type="term" value="F:metal ion binding"/>
    <property type="evidence" value="ECO:0007669"/>
    <property type="project" value="UniProtKB-KW"/>
</dbReference>
<dbReference type="SFLD" id="SFLDS00029">
    <property type="entry name" value="Radical_SAM"/>
    <property type="match status" value="1"/>
</dbReference>
<feature type="domain" description="Radical SAM core" evidence="9">
    <location>
        <begin position="198"/>
        <end position="420"/>
    </location>
</feature>
<dbReference type="Proteomes" id="UP000594688">
    <property type="component" value="Chromosome"/>
</dbReference>
<keyword evidence="4" id="KW-0949">S-adenosyl-L-methionine</keyword>
<dbReference type="GO" id="GO:0003824">
    <property type="term" value="F:catalytic activity"/>
    <property type="evidence" value="ECO:0007669"/>
    <property type="project" value="InterPro"/>
</dbReference>
<evidence type="ECO:0000256" key="5">
    <source>
        <dbReference type="ARBA" id="ARBA00022723"/>
    </source>
</evidence>
<dbReference type="SFLD" id="SFLDG01123">
    <property type="entry name" value="methyltransferase_(Class_B)"/>
    <property type="match status" value="1"/>
</dbReference>
<reference evidence="10 11" key="1">
    <citation type="submission" date="2020-02" db="EMBL/GenBank/DDBJ databases">
        <title>Genomic and physiological characterization of two novel Nitrospinaceae genera.</title>
        <authorList>
            <person name="Mueller A.J."/>
            <person name="Jung M.-Y."/>
            <person name="Strachan C.R."/>
            <person name="Herbold C.W."/>
            <person name="Kirkegaard R.H."/>
            <person name="Daims H."/>
        </authorList>
    </citation>
    <scope>NUCLEOTIDE SEQUENCE [LARGE SCALE GENOMIC DNA]</scope>
    <source>
        <strain evidence="10">EB</strain>
    </source>
</reference>
<dbReference type="Pfam" id="PF02310">
    <property type="entry name" value="B12-binding"/>
    <property type="match status" value="1"/>
</dbReference>
<accession>A0A7T0G0S9</accession>
<dbReference type="InterPro" id="IPR051198">
    <property type="entry name" value="BchE-like"/>
</dbReference>
<dbReference type="SUPFAM" id="SSF102114">
    <property type="entry name" value="Radical SAM enzymes"/>
    <property type="match status" value="1"/>
</dbReference>
<evidence type="ECO:0000259" key="8">
    <source>
        <dbReference type="PROSITE" id="PS51332"/>
    </source>
</evidence>
<keyword evidence="2" id="KW-0489">Methyltransferase</keyword>
<evidence type="ECO:0000313" key="10">
    <source>
        <dbReference type="EMBL" id="QPJ62161.1"/>
    </source>
</evidence>
<evidence type="ECO:0000256" key="7">
    <source>
        <dbReference type="ARBA" id="ARBA00023014"/>
    </source>
</evidence>
<dbReference type="PROSITE" id="PS51918">
    <property type="entry name" value="RADICAL_SAM"/>
    <property type="match status" value="1"/>
</dbReference>
<dbReference type="GO" id="GO:0051539">
    <property type="term" value="F:4 iron, 4 sulfur cluster binding"/>
    <property type="evidence" value="ECO:0007669"/>
    <property type="project" value="UniProtKB-KW"/>
</dbReference>
<comment type="cofactor">
    <cofactor evidence="1">
        <name>[4Fe-4S] cluster</name>
        <dbReference type="ChEBI" id="CHEBI:49883"/>
    </cofactor>
</comment>
<dbReference type="SFLD" id="SFLDG01082">
    <property type="entry name" value="B12-binding_domain_containing"/>
    <property type="match status" value="1"/>
</dbReference>
<dbReference type="Gene3D" id="3.80.30.20">
    <property type="entry name" value="tm_1862 like domain"/>
    <property type="match status" value="1"/>
</dbReference>
<keyword evidence="7" id="KW-0411">Iron-sulfur</keyword>
<evidence type="ECO:0000313" key="11">
    <source>
        <dbReference type="Proteomes" id="UP000594688"/>
    </source>
</evidence>
<dbReference type="AlphaFoldDB" id="A0A7T0G0S9"/>
<evidence type="ECO:0000256" key="3">
    <source>
        <dbReference type="ARBA" id="ARBA00022679"/>
    </source>
</evidence>
<dbReference type="Gene3D" id="3.40.50.280">
    <property type="entry name" value="Cobalamin-binding domain"/>
    <property type="match status" value="1"/>
</dbReference>
<proteinExistence type="predicted"/>
<dbReference type="GO" id="GO:0031419">
    <property type="term" value="F:cobalamin binding"/>
    <property type="evidence" value="ECO:0007669"/>
    <property type="project" value="InterPro"/>
</dbReference>
<evidence type="ECO:0000256" key="2">
    <source>
        <dbReference type="ARBA" id="ARBA00022603"/>
    </source>
</evidence>
<feature type="domain" description="B12-binding" evidence="8">
    <location>
        <begin position="2"/>
        <end position="138"/>
    </location>
</feature>
<dbReference type="InterPro" id="IPR007197">
    <property type="entry name" value="rSAM"/>
</dbReference>
<organism evidence="10 11">
    <name type="scientific">Candidatus Nitronauta litoralis</name>
    <dbReference type="NCBI Taxonomy" id="2705533"/>
    <lineage>
        <taxon>Bacteria</taxon>
        <taxon>Pseudomonadati</taxon>
        <taxon>Nitrospinota/Tectimicrobiota group</taxon>
        <taxon>Nitrospinota</taxon>
        <taxon>Nitrospinia</taxon>
        <taxon>Nitrospinales</taxon>
        <taxon>Nitrospinaceae</taxon>
        <taxon>Candidatus Nitronauta</taxon>
    </lineage>
</organism>
<evidence type="ECO:0000256" key="6">
    <source>
        <dbReference type="ARBA" id="ARBA00023004"/>
    </source>
</evidence>
<keyword evidence="6" id="KW-0408">Iron</keyword>
<dbReference type="PROSITE" id="PS51332">
    <property type="entry name" value="B12_BINDING"/>
    <property type="match status" value="1"/>
</dbReference>
<dbReference type="PANTHER" id="PTHR43409:SF7">
    <property type="entry name" value="BLL1977 PROTEIN"/>
    <property type="match status" value="1"/>
</dbReference>
<dbReference type="InterPro" id="IPR006638">
    <property type="entry name" value="Elp3/MiaA/NifB-like_rSAM"/>
</dbReference>
<dbReference type="CDD" id="cd01335">
    <property type="entry name" value="Radical_SAM"/>
    <property type="match status" value="1"/>
</dbReference>
<name>A0A7T0G0S9_9BACT</name>
<protein>
    <submittedName>
        <fullName evidence="10">B12-binding domain-containing radical SAM protein</fullName>
    </submittedName>
</protein>
<dbReference type="InterPro" id="IPR034466">
    <property type="entry name" value="Methyltransferase_Class_B"/>
</dbReference>
<dbReference type="CDD" id="cd02068">
    <property type="entry name" value="radical_SAM_B12_BD"/>
    <property type="match status" value="1"/>
</dbReference>
<evidence type="ECO:0000256" key="1">
    <source>
        <dbReference type="ARBA" id="ARBA00001966"/>
    </source>
</evidence>
<dbReference type="EMBL" id="CP048685">
    <property type="protein sequence ID" value="QPJ62161.1"/>
    <property type="molecule type" value="Genomic_DNA"/>
</dbReference>
<dbReference type="SMART" id="SM00729">
    <property type="entry name" value="Elp3"/>
    <property type="match status" value="1"/>
</dbReference>
<dbReference type="InterPro" id="IPR023404">
    <property type="entry name" value="rSAM_horseshoe"/>
</dbReference>
<dbReference type="PANTHER" id="PTHR43409">
    <property type="entry name" value="ANAEROBIC MAGNESIUM-PROTOPORPHYRIN IX MONOMETHYL ESTER CYCLASE-RELATED"/>
    <property type="match status" value="1"/>
</dbReference>
<dbReference type="InterPro" id="IPR058240">
    <property type="entry name" value="rSAM_sf"/>
</dbReference>
<dbReference type="KEGG" id="nli:G3M70_09875"/>
<evidence type="ECO:0000259" key="9">
    <source>
        <dbReference type="PROSITE" id="PS51918"/>
    </source>
</evidence>
<dbReference type="Pfam" id="PF04055">
    <property type="entry name" value="Radical_SAM"/>
    <property type="match status" value="1"/>
</dbReference>
<sequence>MKVLMVNPSIRPDSPVLFPNVGLGYITTAINRAGIDFEILDIDAHRFSDEEVERQIRNKQFDALAIGTLTSHYKWVKQFTQMVKQYHPHTPIIGGNTLATSVADTLVTRSGMDIAVLGEGEITVIELLTALDNGGSLEEIPGLCFRNENGQVVHTEERPVIDDIDTIPFPDWDLFDIEIYLSKSKHMAPLSVQSEINYDKIVGMPVSTARGCPFRCTFCYHAFQEKKYRHRTPENVMDEIDHYKSKYDINFVSFWDELTFYQNKATEHFADVMIEREANVFWIGSCRSDLLKEGDLHIAQKLKQSGCNGLGLALESGNDEIMEVMNKKCDASDFIIQASLMHEAGLEVYPSVIIGYPQETEETIEQTFDVCRRAKVYPSVGFLEPMPGTPMYDYSREHGYITDEEEYLLIMGDRQDLRINLTQMETDRMENVVQTKLKDLNRYLELGLEEDSLIKTRVYRAAKTEKGFLTDKTKKAVKESFLEGFGTAAAVASGESSKKND</sequence>
<keyword evidence="5" id="KW-0479">Metal-binding</keyword>
<dbReference type="InterPro" id="IPR006158">
    <property type="entry name" value="Cobalamin-bd"/>
</dbReference>
<gene>
    <name evidence="10" type="ORF">G3M70_09875</name>
</gene>
<evidence type="ECO:0000256" key="4">
    <source>
        <dbReference type="ARBA" id="ARBA00022691"/>
    </source>
</evidence>